<sequence>MPVHEGFDRAPLVIAKGDVVTPHEAAQGRLGVVAKFRHGGRCWGRGVRHAHHGRGGADIADRRHSAQM</sequence>
<evidence type="ECO:0000313" key="3">
    <source>
        <dbReference type="Proteomes" id="UP001157125"/>
    </source>
</evidence>
<dbReference type="RefSeq" id="WP_284329478.1">
    <property type="nucleotide sequence ID" value="NZ_BSUN01000001.1"/>
</dbReference>
<proteinExistence type="predicted"/>
<feature type="compositionally biased region" description="Basic and acidic residues" evidence="1">
    <location>
        <begin position="59"/>
        <end position="68"/>
    </location>
</feature>
<evidence type="ECO:0000256" key="1">
    <source>
        <dbReference type="SAM" id="MobiDB-lite"/>
    </source>
</evidence>
<dbReference type="Proteomes" id="UP001157125">
    <property type="component" value="Unassembled WGS sequence"/>
</dbReference>
<feature type="region of interest" description="Disordered" evidence="1">
    <location>
        <begin position="49"/>
        <end position="68"/>
    </location>
</feature>
<dbReference type="EMBL" id="BSUN01000001">
    <property type="protein sequence ID" value="GMA37203.1"/>
    <property type="molecule type" value="Genomic_DNA"/>
</dbReference>
<accession>A0ABQ6IKH0</accession>
<name>A0ABQ6IKH0_9MICO</name>
<reference evidence="3" key="1">
    <citation type="journal article" date="2019" name="Int. J. Syst. Evol. Microbiol.">
        <title>The Global Catalogue of Microorganisms (GCM) 10K type strain sequencing project: providing services to taxonomists for standard genome sequencing and annotation.</title>
        <authorList>
            <consortium name="The Broad Institute Genomics Platform"/>
            <consortium name="The Broad Institute Genome Sequencing Center for Infectious Disease"/>
            <person name="Wu L."/>
            <person name="Ma J."/>
        </authorList>
    </citation>
    <scope>NUCLEOTIDE SEQUENCE [LARGE SCALE GENOMIC DNA]</scope>
    <source>
        <strain evidence="3">NBRC 112299</strain>
    </source>
</reference>
<keyword evidence="3" id="KW-1185">Reference proteome</keyword>
<comment type="caution">
    <text evidence="2">The sequence shown here is derived from an EMBL/GenBank/DDBJ whole genome shotgun (WGS) entry which is preliminary data.</text>
</comment>
<protein>
    <submittedName>
        <fullName evidence="2">Uncharacterized protein</fullName>
    </submittedName>
</protein>
<gene>
    <name evidence="2" type="ORF">GCM10025876_34070</name>
</gene>
<organism evidence="2 3">
    <name type="scientific">Demequina litorisediminis</name>
    <dbReference type="NCBI Taxonomy" id="1849022"/>
    <lineage>
        <taxon>Bacteria</taxon>
        <taxon>Bacillati</taxon>
        <taxon>Actinomycetota</taxon>
        <taxon>Actinomycetes</taxon>
        <taxon>Micrococcales</taxon>
        <taxon>Demequinaceae</taxon>
        <taxon>Demequina</taxon>
    </lineage>
</organism>
<evidence type="ECO:0000313" key="2">
    <source>
        <dbReference type="EMBL" id="GMA37203.1"/>
    </source>
</evidence>